<gene>
    <name evidence="2" type="ORF">AVDCRST_MAG83-2654</name>
</gene>
<dbReference type="AlphaFoldDB" id="A0A6J4IR60"/>
<reference evidence="2" key="1">
    <citation type="submission" date="2020-02" db="EMBL/GenBank/DDBJ databases">
        <authorList>
            <person name="Meier V. D."/>
        </authorList>
    </citation>
    <scope>NUCLEOTIDE SEQUENCE</scope>
    <source>
        <strain evidence="2">AVDCRST_MAG83</strain>
    </source>
</reference>
<sequence length="33" mass="3626">TRKKRALPRSLTRDTAGQDAEVEVEVDVDPTTA</sequence>
<evidence type="ECO:0000313" key="2">
    <source>
        <dbReference type="EMBL" id="CAA9259687.1"/>
    </source>
</evidence>
<feature type="region of interest" description="Disordered" evidence="1">
    <location>
        <begin position="1"/>
        <end position="33"/>
    </location>
</feature>
<accession>A0A6J4IR60</accession>
<feature type="non-terminal residue" evidence="2">
    <location>
        <position position="1"/>
    </location>
</feature>
<proteinExistence type="predicted"/>
<name>A0A6J4IR60_9MICC</name>
<feature type="compositionally biased region" description="Acidic residues" evidence="1">
    <location>
        <begin position="20"/>
        <end position="33"/>
    </location>
</feature>
<organism evidence="2">
    <name type="scientific">uncultured Arthrobacter sp</name>
    <dbReference type="NCBI Taxonomy" id="114050"/>
    <lineage>
        <taxon>Bacteria</taxon>
        <taxon>Bacillati</taxon>
        <taxon>Actinomycetota</taxon>
        <taxon>Actinomycetes</taxon>
        <taxon>Micrococcales</taxon>
        <taxon>Micrococcaceae</taxon>
        <taxon>Arthrobacter</taxon>
        <taxon>environmental samples</taxon>
    </lineage>
</organism>
<evidence type="ECO:0000256" key="1">
    <source>
        <dbReference type="SAM" id="MobiDB-lite"/>
    </source>
</evidence>
<dbReference type="EMBL" id="CADCTE010000146">
    <property type="protein sequence ID" value="CAA9259687.1"/>
    <property type="molecule type" value="Genomic_DNA"/>
</dbReference>
<protein>
    <submittedName>
        <fullName evidence="2">Uncharacterized protein</fullName>
    </submittedName>
</protein>